<dbReference type="PANTHER" id="PTHR11266">
    <property type="entry name" value="PEROXISOMAL MEMBRANE PROTEIN 2, PXMP2 MPV17"/>
    <property type="match status" value="1"/>
</dbReference>
<dbReference type="GO" id="GO:0005778">
    <property type="term" value="C:peroxisomal membrane"/>
    <property type="evidence" value="ECO:0007669"/>
    <property type="project" value="TreeGrafter"/>
</dbReference>
<dbReference type="Proteomes" id="UP000182444">
    <property type="component" value="Chromosome 1F"/>
</dbReference>
<comment type="subcellular location">
    <subcellularLocation>
        <location evidence="1">Membrane</location>
        <topology evidence="1">Multi-pass membrane protein</topology>
    </subcellularLocation>
</comment>
<dbReference type="OrthoDB" id="860at2759"/>
<feature type="transmembrane region" description="Helical" evidence="6">
    <location>
        <begin position="137"/>
        <end position="160"/>
    </location>
</feature>
<keyword evidence="3 6" id="KW-0812">Transmembrane</keyword>
<proteinExistence type="inferred from homology"/>
<dbReference type="EMBL" id="CP017558">
    <property type="protein sequence ID" value="AOW07248.1"/>
    <property type="molecule type" value="Genomic_DNA"/>
</dbReference>
<comment type="similarity">
    <text evidence="2 6">Belongs to the peroxisomal membrane protein PXMP2/4 family.</text>
</comment>
<accession>A0A1D8NNS2</accession>
<dbReference type="PANTHER" id="PTHR11266:SF93">
    <property type="entry name" value="INTEGRAL MEMBRANE PROTEIN 25D9-6"/>
    <property type="match status" value="1"/>
</dbReference>
<feature type="transmembrane region" description="Helical" evidence="6">
    <location>
        <begin position="66"/>
        <end position="87"/>
    </location>
</feature>
<evidence type="ECO:0000256" key="3">
    <source>
        <dbReference type="ARBA" id="ARBA00022692"/>
    </source>
</evidence>
<evidence type="ECO:0000256" key="4">
    <source>
        <dbReference type="ARBA" id="ARBA00022989"/>
    </source>
</evidence>
<keyword evidence="5 6" id="KW-0472">Membrane</keyword>
<dbReference type="RefSeq" id="XP_505475.2">
    <property type="nucleotide sequence ID" value="XM_505475.3"/>
</dbReference>
<organism evidence="7 8">
    <name type="scientific">Yarrowia lipolytica</name>
    <name type="common">Candida lipolytica</name>
    <dbReference type="NCBI Taxonomy" id="4952"/>
    <lineage>
        <taxon>Eukaryota</taxon>
        <taxon>Fungi</taxon>
        <taxon>Dikarya</taxon>
        <taxon>Ascomycota</taxon>
        <taxon>Saccharomycotina</taxon>
        <taxon>Dipodascomycetes</taxon>
        <taxon>Dipodascales</taxon>
        <taxon>Dipodascales incertae sedis</taxon>
        <taxon>Yarrowia</taxon>
    </lineage>
</organism>
<evidence type="ECO:0000256" key="1">
    <source>
        <dbReference type="ARBA" id="ARBA00004141"/>
    </source>
</evidence>
<dbReference type="VEuPathDB" id="FungiDB:YALI1_F21396g"/>
<reference evidence="7 8" key="1">
    <citation type="journal article" date="2016" name="PLoS ONE">
        <title>Sequence Assembly of Yarrowia lipolytica Strain W29/CLIB89 Shows Transposable Element Diversity.</title>
        <authorList>
            <person name="Magnan C."/>
            <person name="Yu J."/>
            <person name="Chang I."/>
            <person name="Jahn E."/>
            <person name="Kanomata Y."/>
            <person name="Wu J."/>
            <person name="Zeller M."/>
            <person name="Oakes M."/>
            <person name="Baldi P."/>
            <person name="Sandmeyer S."/>
        </authorList>
    </citation>
    <scope>NUCLEOTIDE SEQUENCE [LARGE SCALE GENOMIC DNA]</scope>
    <source>
        <strain evidence="8">CLIB89(W29)</strain>
    </source>
</reference>
<evidence type="ECO:0000313" key="8">
    <source>
        <dbReference type="Proteomes" id="UP000182444"/>
    </source>
</evidence>
<evidence type="ECO:0000256" key="6">
    <source>
        <dbReference type="RuleBase" id="RU363053"/>
    </source>
</evidence>
<dbReference type="Pfam" id="PF04117">
    <property type="entry name" value="Mpv17_PMP22"/>
    <property type="match status" value="1"/>
</dbReference>
<name>A0A1D8NNS2_YARLL</name>
<evidence type="ECO:0000313" key="7">
    <source>
        <dbReference type="EMBL" id="AOW07248.1"/>
    </source>
</evidence>
<gene>
    <name evidence="7" type="ORF">YALI1_F21396g</name>
</gene>
<evidence type="ECO:0000256" key="5">
    <source>
        <dbReference type="ARBA" id="ARBA00023136"/>
    </source>
</evidence>
<dbReference type="InterPro" id="IPR007248">
    <property type="entry name" value="Mpv17_PMP22"/>
</dbReference>
<dbReference type="eggNOG" id="KOG1944">
    <property type="taxonomic scope" value="Eukaryota"/>
</dbReference>
<dbReference type="AlphaFoldDB" id="A0A1D8NNS2"/>
<sequence>MSKPLSPAEATLLQQYLLSLQQRPILTKSCTSGTLNALAEFLASYFAGEKDANGSYLSSRIYKMGLYGFFVSAPLSHYLVGALQAAFKGKKGIQWKLAQILTSLLTVTPITSTVFLVFMSIFAGARDVKSVIASLKVSLLPVLRSSWVASPIVLAIAQAFIPEHAWVPFFSLFSFLLGTYNNYIVKKKRRLLREGKKDDKLQ</sequence>
<dbReference type="KEGG" id="yli:2908614"/>
<feature type="transmembrane region" description="Helical" evidence="6">
    <location>
        <begin position="166"/>
        <end position="185"/>
    </location>
</feature>
<keyword evidence="4 6" id="KW-1133">Transmembrane helix</keyword>
<feature type="transmembrane region" description="Helical" evidence="6">
    <location>
        <begin position="99"/>
        <end position="125"/>
    </location>
</feature>
<evidence type="ECO:0000256" key="2">
    <source>
        <dbReference type="ARBA" id="ARBA00006824"/>
    </source>
</evidence>
<protein>
    <submittedName>
        <fullName evidence="7">Uncharacterized protein</fullName>
    </submittedName>
</protein>
<dbReference type="GeneID" id="2908614"/>
<dbReference type="VEuPathDB" id="FungiDB:YALI0_F15917g"/>